<keyword evidence="3" id="KW-1185">Reference proteome</keyword>
<gene>
    <name evidence="2" type="ORF">Fot_32124</name>
</gene>
<protein>
    <submittedName>
        <fullName evidence="2">Uncharacterized protein</fullName>
    </submittedName>
</protein>
<feature type="compositionally biased region" description="Basic and acidic residues" evidence="1">
    <location>
        <begin position="81"/>
        <end position="98"/>
    </location>
</feature>
<feature type="compositionally biased region" description="Polar residues" evidence="1">
    <location>
        <begin position="108"/>
        <end position="118"/>
    </location>
</feature>
<accession>A0ABD1T6Y4</accession>
<evidence type="ECO:0000313" key="2">
    <source>
        <dbReference type="EMBL" id="KAL2508477.1"/>
    </source>
</evidence>
<sequence>MNNNDIRTLDPWETDFTTVSGFPAICHGPKINFSRAKKNPSTTSEASPKVVETKLLLKSKSPSPAEGVVIRELLPNTGRPATEEIVGKRKGKVDEPPQKVKHTFVPNPLSSRTNQLGSSAGEKRPLEGGSNSGRASLVKK</sequence>
<dbReference type="EMBL" id="JBFOLJ010000009">
    <property type="protein sequence ID" value="KAL2508477.1"/>
    <property type="molecule type" value="Genomic_DNA"/>
</dbReference>
<comment type="caution">
    <text evidence="2">The sequence shown here is derived from an EMBL/GenBank/DDBJ whole genome shotgun (WGS) entry which is preliminary data.</text>
</comment>
<name>A0ABD1T6Y4_9LAMI</name>
<reference evidence="3" key="1">
    <citation type="submission" date="2024-07" db="EMBL/GenBank/DDBJ databases">
        <title>Two chromosome-level genome assemblies of Korean endemic species Abeliophyllum distichum and Forsythia ovata (Oleaceae).</title>
        <authorList>
            <person name="Jang H."/>
        </authorList>
    </citation>
    <scope>NUCLEOTIDE SEQUENCE [LARGE SCALE GENOMIC DNA]</scope>
</reference>
<organism evidence="2 3">
    <name type="scientific">Forsythia ovata</name>
    <dbReference type="NCBI Taxonomy" id="205694"/>
    <lineage>
        <taxon>Eukaryota</taxon>
        <taxon>Viridiplantae</taxon>
        <taxon>Streptophyta</taxon>
        <taxon>Embryophyta</taxon>
        <taxon>Tracheophyta</taxon>
        <taxon>Spermatophyta</taxon>
        <taxon>Magnoliopsida</taxon>
        <taxon>eudicotyledons</taxon>
        <taxon>Gunneridae</taxon>
        <taxon>Pentapetalae</taxon>
        <taxon>asterids</taxon>
        <taxon>lamiids</taxon>
        <taxon>Lamiales</taxon>
        <taxon>Oleaceae</taxon>
        <taxon>Forsythieae</taxon>
        <taxon>Forsythia</taxon>
    </lineage>
</organism>
<dbReference type="AlphaFoldDB" id="A0ABD1T6Y4"/>
<feature type="region of interest" description="Disordered" evidence="1">
    <location>
        <begin position="74"/>
        <end position="140"/>
    </location>
</feature>
<evidence type="ECO:0000313" key="3">
    <source>
        <dbReference type="Proteomes" id="UP001604277"/>
    </source>
</evidence>
<dbReference type="Proteomes" id="UP001604277">
    <property type="component" value="Unassembled WGS sequence"/>
</dbReference>
<evidence type="ECO:0000256" key="1">
    <source>
        <dbReference type="SAM" id="MobiDB-lite"/>
    </source>
</evidence>
<proteinExistence type="predicted"/>